<dbReference type="GO" id="GO:0016757">
    <property type="term" value="F:glycosyltransferase activity"/>
    <property type="evidence" value="ECO:0007669"/>
    <property type="project" value="TreeGrafter"/>
</dbReference>
<evidence type="ECO:0000313" key="2">
    <source>
        <dbReference type="Proteomes" id="UP000466024"/>
    </source>
</evidence>
<dbReference type="EMBL" id="VTPX01000004">
    <property type="protein sequence ID" value="KAA0018641.1"/>
    <property type="molecule type" value="Genomic_DNA"/>
</dbReference>
<proteinExistence type="predicted"/>
<comment type="caution">
    <text evidence="1">The sequence shown here is derived from an EMBL/GenBank/DDBJ whole genome shotgun (WGS) entry which is preliminary data.</text>
</comment>
<keyword evidence="2" id="KW-1185">Reference proteome</keyword>
<dbReference type="Gene3D" id="3.40.50.2000">
    <property type="entry name" value="Glycogen Phosphorylase B"/>
    <property type="match status" value="1"/>
</dbReference>
<accession>A0A640WEQ5</accession>
<dbReference type="SUPFAM" id="SSF53756">
    <property type="entry name" value="UDP-Glycosyltransferase/glycogen phosphorylase"/>
    <property type="match status" value="1"/>
</dbReference>
<keyword evidence="1" id="KW-0808">Transferase</keyword>
<dbReference type="Pfam" id="PF13692">
    <property type="entry name" value="Glyco_trans_1_4"/>
    <property type="match status" value="1"/>
</dbReference>
<organism evidence="1 2">
    <name type="scientific">Salinicola corii</name>
    <dbReference type="NCBI Taxonomy" id="2606937"/>
    <lineage>
        <taxon>Bacteria</taxon>
        <taxon>Pseudomonadati</taxon>
        <taxon>Pseudomonadota</taxon>
        <taxon>Gammaproteobacteria</taxon>
        <taxon>Oceanospirillales</taxon>
        <taxon>Halomonadaceae</taxon>
        <taxon>Salinicola</taxon>
    </lineage>
</organism>
<reference evidence="1 2" key="1">
    <citation type="submission" date="2019-08" db="EMBL/GenBank/DDBJ databases">
        <title>Bioinformatics analysis of the strain L3 and L5.</title>
        <authorList>
            <person name="Li X."/>
        </authorList>
    </citation>
    <scope>NUCLEOTIDE SEQUENCE [LARGE SCALE GENOMIC DNA]</scope>
    <source>
        <strain evidence="1 2">L3</strain>
    </source>
</reference>
<name>A0A640WEQ5_9GAMM</name>
<dbReference type="Proteomes" id="UP000466024">
    <property type="component" value="Unassembled WGS sequence"/>
</dbReference>
<sequence>MIEESARGATSRIGHLVSLRNLGGVERYFTRFYTRHTPQHDHHVLLQTDEVHSLLEPAYAPHRAARMHSIKGGRWRIPKFLPSMRQRYQFAMMQRLKLDAVVVWNKIVNHPLAFDDNIPLIHFERGSAWLAADAPGLRRYLSRLDGVLCNSYAGLRILQLKWQLDPDIPYRVLQNAIRLPEQAASHPGDRFRLGFAGRMTGLKAPMVALETFAELKQRCPEAELWIAGSGPLEPVLKQWTARWSLNDSVHFKGLVDDMSGFYASLDAFICPSWREPFGNVVQEALAHGLPTLVGNADGLPELVRHGVNGAVLNPGRSRQSLARYDPRCAQGPNEVYDPTTDSLVEAGVLEPTEAATVLEGWARDPALRRGMAQAAREQVAREFDLDRYGETLVDFVDSVIRS</sequence>
<dbReference type="InterPro" id="IPR050194">
    <property type="entry name" value="Glycosyltransferase_grp1"/>
</dbReference>
<evidence type="ECO:0000313" key="1">
    <source>
        <dbReference type="EMBL" id="KAA0018641.1"/>
    </source>
</evidence>
<protein>
    <submittedName>
        <fullName evidence="1">Glycosyltransferase family 4 protein</fullName>
    </submittedName>
</protein>
<dbReference type="AlphaFoldDB" id="A0A640WEQ5"/>
<dbReference type="PANTHER" id="PTHR45947:SF3">
    <property type="entry name" value="SULFOQUINOVOSYL TRANSFERASE SQD2"/>
    <property type="match status" value="1"/>
</dbReference>
<dbReference type="CDD" id="cd03801">
    <property type="entry name" value="GT4_PimA-like"/>
    <property type="match status" value="1"/>
</dbReference>
<dbReference type="RefSeq" id="WP_149435066.1">
    <property type="nucleotide sequence ID" value="NZ_VTPX01000004.1"/>
</dbReference>
<dbReference type="PANTHER" id="PTHR45947">
    <property type="entry name" value="SULFOQUINOVOSYL TRANSFERASE SQD2"/>
    <property type="match status" value="1"/>
</dbReference>
<gene>
    <name evidence="1" type="ORF">F0A16_09030</name>
</gene>